<dbReference type="STRING" id="299467.A0A443SGL5"/>
<dbReference type="InterPro" id="IPR002919">
    <property type="entry name" value="TIL_dom"/>
</dbReference>
<keyword evidence="3" id="KW-1015">Disulfide bond</keyword>
<dbReference type="GO" id="GO:0030414">
    <property type="term" value="F:peptidase inhibitor activity"/>
    <property type="evidence" value="ECO:0007669"/>
    <property type="project" value="UniProtKB-KW"/>
</dbReference>
<gene>
    <name evidence="5" type="ORF">B4U80_08497</name>
</gene>
<dbReference type="Pfam" id="PF01826">
    <property type="entry name" value="TIL"/>
    <property type="match status" value="2"/>
</dbReference>
<evidence type="ECO:0000256" key="1">
    <source>
        <dbReference type="ARBA" id="ARBA00007611"/>
    </source>
</evidence>
<protein>
    <submittedName>
        <fullName evidence="5">Scavenger receptor cysteine-rich protein-like protein</fullName>
    </submittedName>
</protein>
<comment type="caution">
    <text evidence="5">The sequence shown here is derived from an EMBL/GenBank/DDBJ whole genome shotgun (WGS) entry which is preliminary data.</text>
</comment>
<evidence type="ECO:0000259" key="4">
    <source>
        <dbReference type="Pfam" id="PF01826"/>
    </source>
</evidence>
<dbReference type="CDD" id="cd19941">
    <property type="entry name" value="TIL"/>
    <property type="match status" value="2"/>
</dbReference>
<dbReference type="FunFam" id="2.10.25.10:FF:000055">
    <property type="entry name" value="alpha-tectorin isoform X1"/>
    <property type="match status" value="2"/>
</dbReference>
<accession>A0A443SGL5</accession>
<sequence>QCGENQIYDSCGSSCPDTCENKDEQDRVCTDDCIVGCRCKDGYVLHGDKCIIPKQCPPMKKPDIKPKQQQDNSWLEKPKKCGENEYWTHCGTTCPRTCKHVISGQKDEDLICTDDCQSGCFCHEGYVRNGRQCVRESECLRKTF</sequence>
<keyword evidence="5" id="KW-0675">Receptor</keyword>
<evidence type="ECO:0000313" key="5">
    <source>
        <dbReference type="EMBL" id="RWS26660.1"/>
    </source>
</evidence>
<evidence type="ECO:0000256" key="3">
    <source>
        <dbReference type="ARBA" id="ARBA00023157"/>
    </source>
</evidence>
<evidence type="ECO:0000313" key="6">
    <source>
        <dbReference type="Proteomes" id="UP000288716"/>
    </source>
</evidence>
<dbReference type="InterPro" id="IPR051368">
    <property type="entry name" value="SerProtInhib-TIL_Domain"/>
</dbReference>
<feature type="domain" description="TIL" evidence="4">
    <location>
        <begin position="81"/>
        <end position="139"/>
    </location>
</feature>
<proteinExistence type="inferred from homology"/>
<dbReference type="PANTHER" id="PTHR23259">
    <property type="entry name" value="RIDDLE"/>
    <property type="match status" value="1"/>
</dbReference>
<reference evidence="5 6" key="1">
    <citation type="journal article" date="2018" name="Gigascience">
        <title>Genomes of trombidid mites reveal novel predicted allergens and laterally-transferred genes associated with secondary metabolism.</title>
        <authorList>
            <person name="Dong X."/>
            <person name="Chaisiri K."/>
            <person name="Xia D."/>
            <person name="Armstrong S.D."/>
            <person name="Fang Y."/>
            <person name="Donnelly M.J."/>
            <person name="Kadowaki T."/>
            <person name="McGarry J.W."/>
            <person name="Darby A.C."/>
            <person name="Makepeace B.L."/>
        </authorList>
    </citation>
    <scope>NUCLEOTIDE SEQUENCE [LARGE SCALE GENOMIC DNA]</scope>
    <source>
        <strain evidence="5">UoL-UT</strain>
    </source>
</reference>
<dbReference type="SUPFAM" id="SSF57567">
    <property type="entry name" value="Serine protease inhibitors"/>
    <property type="match status" value="2"/>
</dbReference>
<keyword evidence="2" id="KW-0646">Protease inhibitor</keyword>
<dbReference type="AlphaFoldDB" id="A0A443SGL5"/>
<comment type="similarity">
    <text evidence="1">Belongs to the serine protease inhibitor-like (TIL domain-containing) family.</text>
</comment>
<organism evidence="5 6">
    <name type="scientific">Leptotrombidium deliense</name>
    <dbReference type="NCBI Taxonomy" id="299467"/>
    <lineage>
        <taxon>Eukaryota</taxon>
        <taxon>Metazoa</taxon>
        <taxon>Ecdysozoa</taxon>
        <taxon>Arthropoda</taxon>
        <taxon>Chelicerata</taxon>
        <taxon>Arachnida</taxon>
        <taxon>Acari</taxon>
        <taxon>Acariformes</taxon>
        <taxon>Trombidiformes</taxon>
        <taxon>Prostigmata</taxon>
        <taxon>Anystina</taxon>
        <taxon>Parasitengona</taxon>
        <taxon>Trombiculoidea</taxon>
        <taxon>Trombiculidae</taxon>
        <taxon>Leptotrombidium</taxon>
    </lineage>
</organism>
<feature type="domain" description="TIL" evidence="4">
    <location>
        <begin position="2"/>
        <end position="56"/>
    </location>
</feature>
<dbReference type="Gene3D" id="2.10.25.10">
    <property type="entry name" value="Laminin"/>
    <property type="match status" value="2"/>
</dbReference>
<dbReference type="VEuPathDB" id="VectorBase:LDEU005380"/>
<dbReference type="PANTHER" id="PTHR23259:SF69">
    <property type="entry name" value="GEO11767P1-RELATED"/>
    <property type="match status" value="1"/>
</dbReference>
<keyword evidence="6" id="KW-1185">Reference proteome</keyword>
<name>A0A443SGL5_9ACAR</name>
<feature type="non-terminal residue" evidence="5">
    <location>
        <position position="1"/>
    </location>
</feature>
<dbReference type="InterPro" id="IPR036084">
    <property type="entry name" value="Ser_inhib-like_sf"/>
</dbReference>
<dbReference type="EMBL" id="NCKV01002580">
    <property type="protein sequence ID" value="RWS26660.1"/>
    <property type="molecule type" value="Genomic_DNA"/>
</dbReference>
<dbReference type="Proteomes" id="UP000288716">
    <property type="component" value="Unassembled WGS sequence"/>
</dbReference>
<evidence type="ECO:0000256" key="2">
    <source>
        <dbReference type="ARBA" id="ARBA00022690"/>
    </source>
</evidence>
<dbReference type="OrthoDB" id="6434172at2759"/>